<organism evidence="2 3">
    <name type="scientific">Selenomonas ruminantium</name>
    <dbReference type="NCBI Taxonomy" id="971"/>
    <lineage>
        <taxon>Bacteria</taxon>
        <taxon>Bacillati</taxon>
        <taxon>Bacillota</taxon>
        <taxon>Negativicutes</taxon>
        <taxon>Selenomonadales</taxon>
        <taxon>Selenomonadaceae</taxon>
        <taxon>Selenomonas</taxon>
    </lineage>
</organism>
<name>A0A1I3FCE4_SELRU</name>
<keyword evidence="1" id="KW-0812">Transmembrane</keyword>
<dbReference type="Pfam" id="PF09515">
    <property type="entry name" value="Thia_YuaJ"/>
    <property type="match status" value="1"/>
</dbReference>
<reference evidence="2 3" key="1">
    <citation type="submission" date="2016-10" db="EMBL/GenBank/DDBJ databases">
        <authorList>
            <person name="de Groot N.N."/>
        </authorList>
    </citation>
    <scope>NUCLEOTIDE SEQUENCE [LARGE SCALE GENOMIC DNA]</scope>
    <source>
        <strain evidence="2 3">Z108</strain>
    </source>
</reference>
<keyword evidence="1" id="KW-0472">Membrane</keyword>
<dbReference type="GO" id="GO:0015234">
    <property type="term" value="F:thiamine transmembrane transporter activity"/>
    <property type="evidence" value="ECO:0007669"/>
    <property type="project" value="InterPro"/>
</dbReference>
<dbReference type="OrthoDB" id="9795813at2"/>
<feature type="transmembrane region" description="Helical" evidence="1">
    <location>
        <begin position="88"/>
        <end position="105"/>
    </location>
</feature>
<dbReference type="Gene3D" id="1.10.1760.20">
    <property type="match status" value="1"/>
</dbReference>
<feature type="transmembrane region" description="Helical" evidence="1">
    <location>
        <begin position="57"/>
        <end position="76"/>
    </location>
</feature>
<feature type="transmembrane region" description="Helical" evidence="1">
    <location>
        <begin position="12"/>
        <end position="29"/>
    </location>
</feature>
<evidence type="ECO:0000313" key="3">
    <source>
        <dbReference type="Proteomes" id="UP000183639"/>
    </source>
</evidence>
<proteinExistence type="predicted"/>
<feature type="transmembrane region" description="Helical" evidence="1">
    <location>
        <begin position="112"/>
        <end position="131"/>
    </location>
</feature>
<feature type="transmembrane region" description="Helical" evidence="1">
    <location>
        <begin position="137"/>
        <end position="159"/>
    </location>
</feature>
<gene>
    <name evidence="2" type="ORF">SAMN04487861_11423</name>
</gene>
<evidence type="ECO:0000256" key="1">
    <source>
        <dbReference type="SAM" id="Phobius"/>
    </source>
</evidence>
<dbReference type="EMBL" id="FOQK01000014">
    <property type="protein sequence ID" value="SFI08859.1"/>
    <property type="molecule type" value="Genomic_DNA"/>
</dbReference>
<dbReference type="AlphaFoldDB" id="A0A1I3FCE4"/>
<dbReference type="Proteomes" id="UP000183639">
    <property type="component" value="Unassembled WGS sequence"/>
</dbReference>
<sequence>MNHKNLSTRILIQAAMMSAITIVLAQFHLFQLPQGGEISLGTMVPLILLARTHGSKITLLAGFLCGLIGLLLNPFIYHPVQVLLDYPLPYMVMAIVALFRSHLYLGVTAAFTLKFLCHFLSGVIFFAAYAPEGMSPILYSATYNATTLVPDFAICCLILRLLPLKRLTAELVLSK</sequence>
<protein>
    <submittedName>
        <fullName evidence="2">Thiamine transporter</fullName>
    </submittedName>
</protein>
<dbReference type="RefSeq" id="WP_075443930.1">
    <property type="nucleotide sequence ID" value="NZ_FOQK01000014.1"/>
</dbReference>
<dbReference type="NCBIfam" id="TIGR02357">
    <property type="entry name" value="ECF_ThiT_YuaJ"/>
    <property type="match status" value="1"/>
</dbReference>
<dbReference type="GO" id="GO:0005886">
    <property type="term" value="C:plasma membrane"/>
    <property type="evidence" value="ECO:0007669"/>
    <property type="project" value="InterPro"/>
</dbReference>
<accession>A0A1I3FCE4</accession>
<evidence type="ECO:0000313" key="2">
    <source>
        <dbReference type="EMBL" id="SFI08859.1"/>
    </source>
</evidence>
<dbReference type="InterPro" id="IPR012651">
    <property type="entry name" value="Thia_Transptr_ThiT"/>
</dbReference>
<keyword evidence="1" id="KW-1133">Transmembrane helix</keyword>